<proteinExistence type="predicted"/>
<dbReference type="PANTHER" id="PTHR11806">
    <property type="entry name" value="GLUCOSE INHIBITED DIVISION PROTEIN A"/>
    <property type="match status" value="1"/>
</dbReference>
<dbReference type="Proteomes" id="UP000632222">
    <property type="component" value="Unassembled WGS sequence"/>
</dbReference>
<evidence type="ECO:0000313" key="5">
    <source>
        <dbReference type="EMBL" id="GGJ42074.1"/>
    </source>
</evidence>
<evidence type="ECO:0000256" key="1">
    <source>
        <dbReference type="ARBA" id="ARBA00022694"/>
    </source>
</evidence>
<keyword evidence="6" id="KW-1185">Reference proteome</keyword>
<dbReference type="InterPro" id="IPR023753">
    <property type="entry name" value="FAD/NAD-binding_dom"/>
</dbReference>
<name>A0ABQ2D1M5_9DEIO</name>
<comment type="subunit">
    <text evidence="3">Homodimer. Heterotetramer of two MnmE and two MnmG subunits.</text>
</comment>
<dbReference type="Pfam" id="PF07992">
    <property type="entry name" value="Pyr_redox_2"/>
    <property type="match status" value="1"/>
</dbReference>
<dbReference type="InterPro" id="IPR002218">
    <property type="entry name" value="MnmG-rel"/>
</dbReference>
<dbReference type="RefSeq" id="WP_189003728.1">
    <property type="nucleotide sequence ID" value="NZ_BMOD01000011.1"/>
</dbReference>
<evidence type="ECO:0000259" key="4">
    <source>
        <dbReference type="Pfam" id="PF07992"/>
    </source>
</evidence>
<evidence type="ECO:0000256" key="3">
    <source>
        <dbReference type="ARBA" id="ARBA00025948"/>
    </source>
</evidence>
<dbReference type="PANTHER" id="PTHR11806:SF0">
    <property type="entry name" value="PROTEIN MTO1 HOMOLOG, MITOCHONDRIAL"/>
    <property type="match status" value="1"/>
</dbReference>
<dbReference type="EMBL" id="BMOD01000011">
    <property type="protein sequence ID" value="GGJ42074.1"/>
    <property type="molecule type" value="Genomic_DNA"/>
</dbReference>
<keyword evidence="1" id="KW-0819">tRNA processing</keyword>
<dbReference type="Gene3D" id="3.50.50.60">
    <property type="entry name" value="FAD/NAD(P)-binding domain"/>
    <property type="match status" value="1"/>
</dbReference>
<dbReference type="SUPFAM" id="SSF51905">
    <property type="entry name" value="FAD/NAD(P)-binding domain"/>
    <property type="match status" value="1"/>
</dbReference>
<gene>
    <name evidence="5" type="ORF">GCM10008938_30150</name>
</gene>
<protein>
    <recommendedName>
        <fullName evidence="4">FAD/NAD(P)-binding domain-containing protein</fullName>
    </recommendedName>
</protein>
<organism evidence="5 6">
    <name type="scientific">Deinococcus roseus</name>
    <dbReference type="NCBI Taxonomy" id="392414"/>
    <lineage>
        <taxon>Bacteria</taxon>
        <taxon>Thermotogati</taxon>
        <taxon>Deinococcota</taxon>
        <taxon>Deinococci</taxon>
        <taxon>Deinococcales</taxon>
        <taxon>Deinococcaceae</taxon>
        <taxon>Deinococcus</taxon>
    </lineage>
</organism>
<sequence>MSTHTPRSFPHTGHVYDVAVVGAGLAGSELAHHLAQKGLDVLLVTQSLDSVGNLFHPTVDTTFPASSLMQLSLEKSLPDRSLWVFHRNVKQTLELAPGIHLLQSCVTALHKAEVFHLSTWEGPERLARKVVLAVGSFLDAQLTIGNITEESGRLSEIAYSFLHQDLLGQGFEFSTATQQAPETGEAVPYSVRFQALKQTELEGFQLKRIPDLYALGRCTEGEHTYQSVVQDALRLAEVLS</sequence>
<dbReference type="InterPro" id="IPR036188">
    <property type="entry name" value="FAD/NAD-bd_sf"/>
</dbReference>
<reference evidence="6" key="1">
    <citation type="journal article" date="2019" name="Int. J. Syst. Evol. Microbiol.">
        <title>The Global Catalogue of Microorganisms (GCM) 10K type strain sequencing project: providing services to taxonomists for standard genome sequencing and annotation.</title>
        <authorList>
            <consortium name="The Broad Institute Genomics Platform"/>
            <consortium name="The Broad Institute Genome Sequencing Center for Infectious Disease"/>
            <person name="Wu L."/>
            <person name="Ma J."/>
        </authorList>
    </citation>
    <scope>NUCLEOTIDE SEQUENCE [LARGE SCALE GENOMIC DNA]</scope>
    <source>
        <strain evidence="6">JCM 14370</strain>
    </source>
</reference>
<keyword evidence="2" id="KW-0520">NAD</keyword>
<evidence type="ECO:0000313" key="6">
    <source>
        <dbReference type="Proteomes" id="UP000632222"/>
    </source>
</evidence>
<accession>A0ABQ2D1M5</accession>
<evidence type="ECO:0000256" key="2">
    <source>
        <dbReference type="ARBA" id="ARBA00023027"/>
    </source>
</evidence>
<feature type="domain" description="FAD/NAD(P)-binding" evidence="4">
    <location>
        <begin position="16"/>
        <end position="137"/>
    </location>
</feature>
<comment type="caution">
    <text evidence="5">The sequence shown here is derived from an EMBL/GenBank/DDBJ whole genome shotgun (WGS) entry which is preliminary data.</text>
</comment>